<sequence>MRSVLALLVLLGLVLLPGVARAATEERSPEESAEEWFENEATETLRSYAGTVFPDLTQEELEELVIEEPVPAVEISEDSSDPREVRPNPRTLPHRSPRKPSRSALSFTT</sequence>
<keyword evidence="2" id="KW-0732">Signal</keyword>
<evidence type="ECO:0000313" key="3">
    <source>
        <dbReference type="EMBL" id="AZQ76118.1"/>
    </source>
</evidence>
<keyword evidence="4" id="KW-1185">Reference proteome</keyword>
<dbReference type="RefSeq" id="WP_126702927.1">
    <property type="nucleotide sequence ID" value="NZ_CP034593.1"/>
</dbReference>
<reference evidence="3 4" key="1">
    <citation type="submission" date="2018-12" db="EMBL/GenBank/DDBJ databases">
        <title>Complete genome sequence of Flaviflexus sp. H23T48.</title>
        <authorList>
            <person name="Bae J.-W."/>
            <person name="Lee J.-Y."/>
        </authorList>
    </citation>
    <scope>NUCLEOTIDE SEQUENCE [LARGE SCALE GENOMIC DNA]</scope>
    <source>
        <strain evidence="3 4">H23T48</strain>
    </source>
</reference>
<feature type="region of interest" description="Disordered" evidence="1">
    <location>
        <begin position="67"/>
        <end position="109"/>
    </location>
</feature>
<dbReference type="EMBL" id="CP034593">
    <property type="protein sequence ID" value="AZQ76118.1"/>
    <property type="molecule type" value="Genomic_DNA"/>
</dbReference>
<evidence type="ECO:0000256" key="1">
    <source>
        <dbReference type="SAM" id="MobiDB-lite"/>
    </source>
</evidence>
<proteinExistence type="predicted"/>
<accession>A0A3Q9G2F8</accession>
<name>A0A3Q9G2F8_9ACTO</name>
<dbReference type="KEGG" id="flh:EJ997_01035"/>
<evidence type="ECO:0000313" key="4">
    <source>
        <dbReference type="Proteomes" id="UP000280344"/>
    </source>
</evidence>
<organism evidence="3 4">
    <name type="scientific">Flaviflexus ciconiae</name>
    <dbReference type="NCBI Taxonomy" id="2496867"/>
    <lineage>
        <taxon>Bacteria</taxon>
        <taxon>Bacillati</taxon>
        <taxon>Actinomycetota</taxon>
        <taxon>Actinomycetes</taxon>
        <taxon>Actinomycetales</taxon>
        <taxon>Actinomycetaceae</taxon>
        <taxon>Flaviflexus</taxon>
    </lineage>
</organism>
<gene>
    <name evidence="3" type="ORF">EJ997_01035</name>
</gene>
<feature type="compositionally biased region" description="Basic residues" evidence="1">
    <location>
        <begin position="92"/>
        <end position="101"/>
    </location>
</feature>
<dbReference type="Proteomes" id="UP000280344">
    <property type="component" value="Chromosome"/>
</dbReference>
<dbReference type="AlphaFoldDB" id="A0A3Q9G2F8"/>
<feature type="chain" id="PRO_5018678969" evidence="2">
    <location>
        <begin position="23"/>
        <end position="109"/>
    </location>
</feature>
<evidence type="ECO:0000256" key="2">
    <source>
        <dbReference type="SAM" id="SignalP"/>
    </source>
</evidence>
<feature type="signal peptide" evidence="2">
    <location>
        <begin position="1"/>
        <end position="22"/>
    </location>
</feature>
<protein>
    <submittedName>
        <fullName evidence="3">Uncharacterized protein</fullName>
    </submittedName>
</protein>